<feature type="compositionally biased region" description="Basic and acidic residues" evidence="1">
    <location>
        <begin position="40"/>
        <end position="52"/>
    </location>
</feature>
<evidence type="ECO:0000256" key="1">
    <source>
        <dbReference type="SAM" id="MobiDB-lite"/>
    </source>
</evidence>
<proteinExistence type="predicted"/>
<feature type="region of interest" description="Disordered" evidence="1">
    <location>
        <begin position="179"/>
        <end position="223"/>
    </location>
</feature>
<name>A0A8X8ZUQ7_SALSN</name>
<dbReference type="EMBL" id="PNBA02000007">
    <property type="protein sequence ID" value="KAG6419177.1"/>
    <property type="molecule type" value="Genomic_DNA"/>
</dbReference>
<dbReference type="Proteomes" id="UP000298416">
    <property type="component" value="Unassembled WGS sequence"/>
</dbReference>
<reference evidence="2" key="2">
    <citation type="submission" date="2020-08" db="EMBL/GenBank/DDBJ databases">
        <title>Plant Genome Project.</title>
        <authorList>
            <person name="Zhang R.-G."/>
        </authorList>
    </citation>
    <scope>NUCLEOTIDE SEQUENCE</scope>
    <source>
        <strain evidence="2">Huo1</strain>
        <tissue evidence="2">Leaf</tissue>
    </source>
</reference>
<comment type="caution">
    <text evidence="2">The sequence shown here is derived from an EMBL/GenBank/DDBJ whole genome shotgun (WGS) entry which is preliminary data.</text>
</comment>
<feature type="compositionally biased region" description="Gly residues" evidence="1">
    <location>
        <begin position="181"/>
        <end position="190"/>
    </location>
</feature>
<dbReference type="AlphaFoldDB" id="A0A8X8ZUQ7"/>
<accession>A0A8X8ZUQ7</accession>
<evidence type="ECO:0000313" key="3">
    <source>
        <dbReference type="Proteomes" id="UP000298416"/>
    </source>
</evidence>
<feature type="region of interest" description="Disordered" evidence="1">
    <location>
        <begin position="17"/>
        <end position="52"/>
    </location>
</feature>
<evidence type="ECO:0000313" key="2">
    <source>
        <dbReference type="EMBL" id="KAG6419177.1"/>
    </source>
</evidence>
<organism evidence="2">
    <name type="scientific">Salvia splendens</name>
    <name type="common">Scarlet sage</name>
    <dbReference type="NCBI Taxonomy" id="180675"/>
    <lineage>
        <taxon>Eukaryota</taxon>
        <taxon>Viridiplantae</taxon>
        <taxon>Streptophyta</taxon>
        <taxon>Embryophyta</taxon>
        <taxon>Tracheophyta</taxon>
        <taxon>Spermatophyta</taxon>
        <taxon>Magnoliopsida</taxon>
        <taxon>eudicotyledons</taxon>
        <taxon>Gunneridae</taxon>
        <taxon>Pentapetalae</taxon>
        <taxon>asterids</taxon>
        <taxon>lamiids</taxon>
        <taxon>Lamiales</taxon>
        <taxon>Lamiaceae</taxon>
        <taxon>Nepetoideae</taxon>
        <taxon>Mentheae</taxon>
        <taxon>Salviinae</taxon>
        <taxon>Salvia</taxon>
        <taxon>Salvia subgen. Calosphace</taxon>
        <taxon>core Calosphace</taxon>
    </lineage>
</organism>
<sequence length="240" mass="25866">MKLSRVDWNSVGRRSNWKDKRVSKQRRGWSSSHWLAPNTGDEHDRTEVGEGVEGRVDGGFEAVEIGERELIRDRRQVEVEIPVINSGPHLFRRTGGGGGAIVVVAALVPSQGLPRGEALVADGALVDSPSGAGEGCRRRGGASCSATSFVNFTDMKRVDLIKEIAAEFELIANRLSETEGGDSGVGGGAGAAASGGDREARAEADRAEECEAEDGDRQVAARRNHHPVWEFRLKIEFNYS</sequence>
<feature type="compositionally biased region" description="Basic and acidic residues" evidence="1">
    <location>
        <begin position="196"/>
        <end position="219"/>
    </location>
</feature>
<gene>
    <name evidence="2" type="ORF">SASPL_121389</name>
</gene>
<keyword evidence="3" id="KW-1185">Reference proteome</keyword>
<reference evidence="2" key="1">
    <citation type="submission" date="2018-01" db="EMBL/GenBank/DDBJ databases">
        <authorList>
            <person name="Mao J.F."/>
        </authorList>
    </citation>
    <scope>NUCLEOTIDE SEQUENCE</scope>
    <source>
        <strain evidence="2">Huo1</strain>
        <tissue evidence="2">Leaf</tissue>
    </source>
</reference>
<protein>
    <submittedName>
        <fullName evidence="2">Uncharacterized protein</fullName>
    </submittedName>
</protein>